<evidence type="ECO:0000313" key="1">
    <source>
        <dbReference type="Proteomes" id="UP000887574"/>
    </source>
</evidence>
<keyword evidence="1" id="KW-1185">Reference proteome</keyword>
<dbReference type="WBParaSite" id="jg1302">
    <property type="protein sequence ID" value="jg1302"/>
    <property type="gene ID" value="jg1302"/>
</dbReference>
<name>A0A915CWM2_9BILA</name>
<accession>A0A915CWM2</accession>
<proteinExistence type="predicted"/>
<dbReference type="Proteomes" id="UP000887574">
    <property type="component" value="Unplaced"/>
</dbReference>
<evidence type="ECO:0000313" key="2">
    <source>
        <dbReference type="WBParaSite" id="jg1302"/>
    </source>
</evidence>
<reference evidence="2" key="1">
    <citation type="submission" date="2022-11" db="UniProtKB">
        <authorList>
            <consortium name="WormBaseParasite"/>
        </authorList>
    </citation>
    <scope>IDENTIFICATION</scope>
</reference>
<dbReference type="AlphaFoldDB" id="A0A915CWM2"/>
<organism evidence="1 2">
    <name type="scientific">Ditylenchus dipsaci</name>
    <dbReference type="NCBI Taxonomy" id="166011"/>
    <lineage>
        <taxon>Eukaryota</taxon>
        <taxon>Metazoa</taxon>
        <taxon>Ecdysozoa</taxon>
        <taxon>Nematoda</taxon>
        <taxon>Chromadorea</taxon>
        <taxon>Rhabditida</taxon>
        <taxon>Tylenchina</taxon>
        <taxon>Tylenchomorpha</taxon>
        <taxon>Sphaerularioidea</taxon>
        <taxon>Anguinidae</taxon>
        <taxon>Anguininae</taxon>
        <taxon>Ditylenchus</taxon>
    </lineage>
</organism>
<sequence>MNILEIADYALPCIAVDRMNNYLFNMLCSTLHEMTEYEDVHIAVRHFIKELEKFAQDDFARINKIQDLWERVPQQ</sequence>
<protein>
    <submittedName>
        <fullName evidence="2">Uncharacterized protein</fullName>
    </submittedName>
</protein>